<protein>
    <submittedName>
        <fullName evidence="2">MoaF protein</fullName>
    </submittedName>
</protein>
<dbReference type="AlphaFoldDB" id="A0A0E3JWF8"/>
<dbReference type="InterPro" id="IPR035348">
    <property type="entry name" value="MoaF_C"/>
</dbReference>
<proteinExistence type="predicted"/>
<accession>A0A0E3JWF8</accession>
<dbReference type="Proteomes" id="UP000033115">
    <property type="component" value="Chromosome"/>
</dbReference>
<dbReference type="RefSeq" id="WP_242859838.1">
    <property type="nucleotide sequence ID" value="NZ_CP009933.1"/>
</dbReference>
<evidence type="ECO:0000313" key="2">
    <source>
        <dbReference type="EMBL" id="AKA67193.1"/>
    </source>
</evidence>
<dbReference type="KEGG" id="csq:CSCA_0068"/>
<dbReference type="EMBL" id="CP009933">
    <property type="protein sequence ID" value="AKA67193.1"/>
    <property type="molecule type" value="Genomic_DNA"/>
</dbReference>
<reference evidence="2 3" key="1">
    <citation type="journal article" date="2015" name="J. Biotechnol.">
        <title>Complete genome sequence of a malodorant-producing acetogen, Clostridium scatologenes ATCC 25775(T).</title>
        <authorList>
            <person name="Zhu Z."/>
            <person name="Guo T."/>
            <person name="Zheng H."/>
            <person name="Song T."/>
            <person name="Ouyang P."/>
            <person name="Xie J."/>
        </authorList>
    </citation>
    <scope>NUCLEOTIDE SEQUENCE [LARGE SCALE GENOMIC DNA]</scope>
    <source>
        <strain evidence="2 3">ATCC 25775</strain>
    </source>
</reference>
<evidence type="ECO:0000259" key="1">
    <source>
        <dbReference type="Pfam" id="PF17409"/>
    </source>
</evidence>
<feature type="domain" description="MoaF C-terminal" evidence="1">
    <location>
        <begin position="9"/>
        <end position="52"/>
    </location>
</feature>
<organism evidence="2 3">
    <name type="scientific">Clostridium scatologenes</name>
    <dbReference type="NCBI Taxonomy" id="1548"/>
    <lineage>
        <taxon>Bacteria</taxon>
        <taxon>Bacillati</taxon>
        <taxon>Bacillota</taxon>
        <taxon>Clostridia</taxon>
        <taxon>Eubacteriales</taxon>
        <taxon>Clostridiaceae</taxon>
        <taxon>Clostridium</taxon>
    </lineage>
</organism>
<evidence type="ECO:0000313" key="3">
    <source>
        <dbReference type="Proteomes" id="UP000033115"/>
    </source>
</evidence>
<name>A0A0E3JWF8_CLOSL</name>
<keyword evidence="3" id="KW-1185">Reference proteome</keyword>
<gene>
    <name evidence="2" type="ORF">CSCA_0068</name>
</gene>
<dbReference type="HOGENOM" id="CLU_3060270_0_0_9"/>
<dbReference type="STRING" id="1548.CSCA_0068"/>
<dbReference type="Pfam" id="PF17409">
    <property type="entry name" value="MoaF_C"/>
    <property type="match status" value="1"/>
</dbReference>
<sequence length="53" mass="6018">MTKENNREFPTVGTVVEDLKSDKMRSYGKIYGYESYDMGKVTNFPVGSYATIV</sequence>